<organism evidence="1 2">
    <name type="scientific">Pedobacter africanus</name>
    <dbReference type="NCBI Taxonomy" id="151894"/>
    <lineage>
        <taxon>Bacteria</taxon>
        <taxon>Pseudomonadati</taxon>
        <taxon>Bacteroidota</taxon>
        <taxon>Sphingobacteriia</taxon>
        <taxon>Sphingobacteriales</taxon>
        <taxon>Sphingobacteriaceae</taxon>
        <taxon>Pedobacter</taxon>
    </lineage>
</organism>
<sequence length="73" mass="8149">MLNSISESIKRRRKELKLSQTYVADIAGINLNTISRIERGEANPTVEVLEKIADVLGLVLKLEVKGLNTNESR</sequence>
<comment type="caution">
    <text evidence="1">The sequence shown here is derived from an EMBL/GenBank/DDBJ whole genome shotgun (WGS) entry which is preliminary data.</text>
</comment>
<protein>
    <submittedName>
        <fullName evidence="1">Transcriptional regulator with XRE-family HTH domain</fullName>
    </submittedName>
</protein>
<reference evidence="1" key="1">
    <citation type="submission" date="2023-07" db="EMBL/GenBank/DDBJ databases">
        <title>Sorghum-associated microbial communities from plants grown in Nebraska, USA.</title>
        <authorList>
            <person name="Schachtman D."/>
        </authorList>
    </citation>
    <scope>NUCLEOTIDE SEQUENCE</scope>
    <source>
        <strain evidence="1">2697</strain>
    </source>
</reference>
<keyword evidence="2" id="KW-1185">Reference proteome</keyword>
<name>A0ACC6KU30_9SPHI</name>
<evidence type="ECO:0000313" key="1">
    <source>
        <dbReference type="EMBL" id="MDR6782736.1"/>
    </source>
</evidence>
<gene>
    <name evidence="1" type="ORF">J2X78_001288</name>
</gene>
<evidence type="ECO:0000313" key="2">
    <source>
        <dbReference type="Proteomes" id="UP001246858"/>
    </source>
</evidence>
<accession>A0ACC6KU30</accession>
<proteinExistence type="predicted"/>
<dbReference type="EMBL" id="JAVDTF010000001">
    <property type="protein sequence ID" value="MDR6782736.1"/>
    <property type="molecule type" value="Genomic_DNA"/>
</dbReference>
<dbReference type="Proteomes" id="UP001246858">
    <property type="component" value="Unassembled WGS sequence"/>
</dbReference>